<evidence type="ECO:0000313" key="3">
    <source>
        <dbReference type="Proteomes" id="UP000000249"/>
    </source>
</evidence>
<sequence>MTDEIRQDFIKRIDELRIQITSRYSTLNLEAIWLFVATLGCWSVNQPIVQIIALILVLVFFSYKVSEDKTYSSTFVKVLKDIRKDIDNSILEGDVKKARLHEVDEIDKNLLSFVSISKSTPKFLLGYGFWTLSLFIFGYRLFYAAPVA</sequence>
<dbReference type="RefSeq" id="WP_000128977.1">
    <property type="nucleotide sequence ID" value="NC_009456.1"/>
</dbReference>
<reference evidence="2 3" key="1">
    <citation type="submission" date="2007-03" db="EMBL/GenBank/DDBJ databases">
        <authorList>
            <person name="Heidelberg J."/>
        </authorList>
    </citation>
    <scope>NUCLEOTIDE SEQUENCE [LARGE SCALE GENOMIC DNA]</scope>
    <source>
        <strain evidence="3">ATCC 39541 / Classical Ogawa 395 / O395</strain>
    </source>
</reference>
<feature type="transmembrane region" description="Helical" evidence="1">
    <location>
        <begin position="123"/>
        <end position="142"/>
    </location>
</feature>
<dbReference type="KEGG" id="vcr:VC395_A0433"/>
<protein>
    <submittedName>
        <fullName evidence="2">Uncharacterized protein</fullName>
    </submittedName>
</protein>
<keyword evidence="1" id="KW-0472">Membrane</keyword>
<evidence type="ECO:0000256" key="1">
    <source>
        <dbReference type="SAM" id="Phobius"/>
    </source>
</evidence>
<accession>A0A0H3ADP5</accession>
<proteinExistence type="predicted"/>
<gene>
    <name evidence="2" type="ordered locus">VC0395_0828</name>
</gene>
<feature type="transmembrane region" description="Helical" evidence="1">
    <location>
        <begin position="32"/>
        <end position="61"/>
    </location>
</feature>
<name>A0A0H3ADP5_VIBC3</name>
<organism evidence="2 3">
    <name type="scientific">Vibrio cholerae serotype O1 (strain ATCC 39541 / Classical Ogawa 395 / O395)</name>
    <dbReference type="NCBI Taxonomy" id="345073"/>
    <lineage>
        <taxon>Bacteria</taxon>
        <taxon>Pseudomonadati</taxon>
        <taxon>Pseudomonadota</taxon>
        <taxon>Gammaproteobacteria</taxon>
        <taxon>Vibrionales</taxon>
        <taxon>Vibrionaceae</taxon>
        <taxon>Vibrio</taxon>
    </lineage>
</organism>
<evidence type="ECO:0000313" key="2">
    <source>
        <dbReference type="EMBL" id="ABQ18871.1"/>
    </source>
</evidence>
<keyword evidence="1" id="KW-1133">Transmembrane helix</keyword>
<keyword evidence="1" id="KW-0812">Transmembrane</keyword>
<dbReference type="Proteomes" id="UP000000249">
    <property type="component" value="Chromosome 2"/>
</dbReference>
<dbReference type="EMBL" id="CP000626">
    <property type="protein sequence ID" value="ABQ18871.1"/>
    <property type="molecule type" value="Genomic_DNA"/>
</dbReference>
<dbReference type="OrthoDB" id="6629543at2"/>
<dbReference type="AlphaFoldDB" id="A0A0H3ADP5"/>
<dbReference type="eggNOG" id="ENOG50339GK">
    <property type="taxonomic scope" value="Bacteria"/>
</dbReference>
<dbReference type="KEGG" id="vco:VC0395_0828"/>